<feature type="domain" description="ABM" evidence="1">
    <location>
        <begin position="6"/>
        <end position="98"/>
    </location>
</feature>
<dbReference type="EMBL" id="CAJRAF010000002">
    <property type="protein sequence ID" value="CAG5002554.1"/>
    <property type="molecule type" value="Genomic_DNA"/>
</dbReference>
<dbReference type="AlphaFoldDB" id="A0A916NLS5"/>
<gene>
    <name evidence="2" type="ORF">DYBT9275_02917</name>
</gene>
<accession>A0A916NLS5</accession>
<dbReference type="InterPro" id="IPR011008">
    <property type="entry name" value="Dimeric_a/b-barrel"/>
</dbReference>
<name>A0A916NLS5_9BACT</name>
<dbReference type="GO" id="GO:0005829">
    <property type="term" value="C:cytosol"/>
    <property type="evidence" value="ECO:0007669"/>
    <property type="project" value="TreeGrafter"/>
</dbReference>
<reference evidence="2" key="1">
    <citation type="submission" date="2021-04" db="EMBL/GenBank/DDBJ databases">
        <authorList>
            <person name="Rodrigo-Torres L."/>
            <person name="Arahal R. D."/>
            <person name="Lucena T."/>
        </authorList>
    </citation>
    <scope>NUCLEOTIDE SEQUENCE</scope>
    <source>
        <strain evidence="2">CECT 9275</strain>
    </source>
</reference>
<dbReference type="SUPFAM" id="SSF54909">
    <property type="entry name" value="Dimeric alpha+beta barrel"/>
    <property type="match status" value="1"/>
</dbReference>
<evidence type="ECO:0000313" key="2">
    <source>
        <dbReference type="EMBL" id="CAG5002554.1"/>
    </source>
</evidence>
<keyword evidence="3" id="KW-1185">Reference proteome</keyword>
<dbReference type="Proteomes" id="UP000680038">
    <property type="component" value="Unassembled WGS sequence"/>
</dbReference>
<protein>
    <recommendedName>
        <fullName evidence="1">ABM domain-containing protein</fullName>
    </recommendedName>
</protein>
<dbReference type="InterPro" id="IPR050744">
    <property type="entry name" value="AI-2_Isomerase_LsrG"/>
</dbReference>
<organism evidence="2 3">
    <name type="scientific">Dyadobacter helix</name>
    <dbReference type="NCBI Taxonomy" id="2822344"/>
    <lineage>
        <taxon>Bacteria</taxon>
        <taxon>Pseudomonadati</taxon>
        <taxon>Bacteroidota</taxon>
        <taxon>Cytophagia</taxon>
        <taxon>Cytophagales</taxon>
        <taxon>Spirosomataceae</taxon>
        <taxon>Dyadobacter</taxon>
    </lineage>
</organism>
<evidence type="ECO:0000259" key="1">
    <source>
        <dbReference type="PROSITE" id="PS51725"/>
    </source>
</evidence>
<dbReference type="InterPro" id="IPR007138">
    <property type="entry name" value="ABM_dom"/>
</dbReference>
<evidence type="ECO:0000313" key="3">
    <source>
        <dbReference type="Proteomes" id="UP000680038"/>
    </source>
</evidence>
<dbReference type="PANTHER" id="PTHR33336:SF3">
    <property type="entry name" value="ABM DOMAIN-CONTAINING PROTEIN"/>
    <property type="match status" value="1"/>
</dbReference>
<dbReference type="Gene3D" id="3.30.70.100">
    <property type="match status" value="1"/>
</dbReference>
<dbReference type="GO" id="GO:0016491">
    <property type="term" value="F:oxidoreductase activity"/>
    <property type="evidence" value="ECO:0007669"/>
    <property type="project" value="TreeGrafter"/>
</dbReference>
<comment type="caution">
    <text evidence="2">The sequence shown here is derived from an EMBL/GenBank/DDBJ whole genome shotgun (WGS) entry which is preliminary data.</text>
</comment>
<dbReference type="PROSITE" id="PS51725">
    <property type="entry name" value="ABM"/>
    <property type="match status" value="1"/>
</dbReference>
<proteinExistence type="predicted"/>
<dbReference type="RefSeq" id="WP_215239476.1">
    <property type="nucleotide sequence ID" value="NZ_CAJRAF010000002.1"/>
</dbReference>
<dbReference type="PANTHER" id="PTHR33336">
    <property type="entry name" value="QUINOL MONOOXYGENASE YGIN-RELATED"/>
    <property type="match status" value="1"/>
</dbReference>
<dbReference type="Pfam" id="PF03992">
    <property type="entry name" value="ABM"/>
    <property type="match status" value="1"/>
</dbReference>
<sequence>MNPQPVYVFARWQVKDGHLDTVLQLLAILSEKSNAEEGNLFYKLHQSNTDKNTLMLYECYKDEAAVSAHRNSEHFQTMVLGQIVPLLESREALLTSYLF</sequence>